<evidence type="ECO:0000313" key="1">
    <source>
        <dbReference type="EMBL" id="MEN2469379.1"/>
    </source>
</evidence>
<gene>
    <name evidence="1" type="ORF">VOI36_05685</name>
</gene>
<reference evidence="1 2" key="1">
    <citation type="submission" date="2024-05" db="EMBL/GenBank/DDBJ databases">
        <title>Burkholderia sp. Nov. a novel bacteria isolated from rhizosphere soil of Camellia sinensis.</title>
        <authorList>
            <person name="Dong Y."/>
        </authorList>
    </citation>
    <scope>NUCLEOTIDE SEQUENCE [LARGE SCALE GENOMIC DNA]</scope>
    <source>
        <strain evidence="1 2">GS2Y</strain>
    </source>
</reference>
<dbReference type="Proteomes" id="UP001466933">
    <property type="component" value="Unassembled WGS sequence"/>
</dbReference>
<dbReference type="Pfam" id="PF04305">
    <property type="entry name" value="DUF455"/>
    <property type="match status" value="1"/>
</dbReference>
<comment type="caution">
    <text evidence="1">The sequence shown here is derived from an EMBL/GenBank/DDBJ whole genome shotgun (WGS) entry which is preliminary data.</text>
</comment>
<dbReference type="PANTHER" id="PTHR42782">
    <property type="entry name" value="SI:CH73-314G15.3"/>
    <property type="match status" value="1"/>
</dbReference>
<evidence type="ECO:0000313" key="2">
    <source>
        <dbReference type="Proteomes" id="UP001466933"/>
    </source>
</evidence>
<sequence>MIRVTTVENALRNHLTRELHRWIELGELIAYAAITSSTVETKIALGSALHDVSLAIGAVLTRARNIDVELIFEEERRLVQTRLEAAKTVVSDVPSLIHRLQQELASPVPLAPFDADQLLGCLDQPTRDLAQFLSAANAKIQTAIEALPAQERLSGSTSSAIRWPGPIALPKAPGRASCFSMGNSSAGSTQGPQTPTANHEMAIRFHRTLMSLEIPTIEACAQNILDRHPYAYDFYRDIAKQSYDEARHAAAFIIALKEVGYSVGDFPISVDLWELTHEHPLPLRLAIHQRIGETIGFHSALWWSEHLESNDNPRLSALYDIIYREEISHVERGNYWLRRFCYDDDAGIAEIVEQAYAVRMNQTGNVIDGQKKYPWNVDAMRKAGYTAEEVSEHLSR</sequence>
<keyword evidence="2" id="KW-1185">Reference proteome</keyword>
<dbReference type="SUPFAM" id="SSF47240">
    <property type="entry name" value="Ferritin-like"/>
    <property type="match status" value="1"/>
</dbReference>
<dbReference type="InterPro" id="IPR007402">
    <property type="entry name" value="DUF455"/>
</dbReference>
<accession>A0ABU9WBZ7</accession>
<dbReference type="RefSeq" id="WP_343491132.1">
    <property type="nucleotide sequence ID" value="NZ_JBCPYA010000001.1"/>
</dbReference>
<organism evidence="1 2">
    <name type="scientific">Burkholderia theae</name>
    <dbReference type="NCBI Taxonomy" id="3143496"/>
    <lineage>
        <taxon>Bacteria</taxon>
        <taxon>Pseudomonadati</taxon>
        <taxon>Pseudomonadota</taxon>
        <taxon>Betaproteobacteria</taxon>
        <taxon>Burkholderiales</taxon>
        <taxon>Burkholderiaceae</taxon>
        <taxon>Burkholderia</taxon>
    </lineage>
</organism>
<dbReference type="PANTHER" id="PTHR42782:SF2">
    <property type="entry name" value="3-OXOACYL-[ACYL-CARRIER-PROTEIN] SYNTHASE-LIKE PROTEIN"/>
    <property type="match status" value="1"/>
</dbReference>
<proteinExistence type="predicted"/>
<dbReference type="InterPro" id="IPR009078">
    <property type="entry name" value="Ferritin-like_SF"/>
</dbReference>
<dbReference type="EMBL" id="JBCPYA010000001">
    <property type="protein sequence ID" value="MEN2469379.1"/>
    <property type="molecule type" value="Genomic_DNA"/>
</dbReference>
<name>A0ABU9WBZ7_9BURK</name>
<dbReference type="CDD" id="cd00657">
    <property type="entry name" value="Ferritin_like"/>
    <property type="match status" value="1"/>
</dbReference>
<protein>
    <submittedName>
        <fullName evidence="1">DUF455 family protein</fullName>
    </submittedName>
</protein>